<dbReference type="Gene3D" id="3.30.470.20">
    <property type="entry name" value="ATP-grasp fold, B domain"/>
    <property type="match status" value="1"/>
</dbReference>
<dbReference type="PANTHER" id="PTHR46088">
    <property type="entry name" value="TUBULIN--TYROSINE LIGASE-LIKE PROTEIN 12"/>
    <property type="match status" value="1"/>
</dbReference>
<dbReference type="Proteomes" id="UP000515154">
    <property type="component" value="Linkage group LG24"/>
</dbReference>
<dbReference type="InterPro" id="IPR004344">
    <property type="entry name" value="TTL/TTLL_fam"/>
</dbReference>
<evidence type="ECO:0000313" key="2">
    <source>
        <dbReference type="Proteomes" id="UP000515154"/>
    </source>
</evidence>
<dbReference type="Pfam" id="PF25556">
    <property type="entry name" value="SET_TTL"/>
    <property type="match status" value="1"/>
</dbReference>
<proteinExistence type="predicted"/>
<dbReference type="AlphaFoldDB" id="A0A6P7TNV2"/>
<dbReference type="InterPro" id="IPR027749">
    <property type="entry name" value="TTLL12"/>
</dbReference>
<dbReference type="GO" id="GO:0005737">
    <property type="term" value="C:cytoplasm"/>
    <property type="evidence" value="ECO:0007669"/>
    <property type="project" value="TreeGrafter"/>
</dbReference>
<evidence type="ECO:0000259" key="1">
    <source>
        <dbReference type="Pfam" id="PF25556"/>
    </source>
</evidence>
<name>A0A6P7TNV2_9MOLL</name>
<dbReference type="RefSeq" id="XP_029650666.1">
    <property type="nucleotide sequence ID" value="XM_029794806.2"/>
</dbReference>
<dbReference type="PROSITE" id="PS51221">
    <property type="entry name" value="TTL"/>
    <property type="match status" value="1"/>
</dbReference>
<accession>A0A6P7TNV2</accession>
<feature type="domain" description="Tubulin--tyrosine ligase-like protein 12 SET-like" evidence="1">
    <location>
        <begin position="72"/>
        <end position="232"/>
    </location>
</feature>
<dbReference type="PANTHER" id="PTHR46088:SF1">
    <property type="entry name" value="TUBULIN--TYROSINE LIGASE-LIKE PROTEIN 12"/>
    <property type="match status" value="1"/>
</dbReference>
<gene>
    <name evidence="3" type="primary">LOC115224016</name>
</gene>
<evidence type="ECO:0000313" key="3">
    <source>
        <dbReference type="RefSeq" id="XP_029650666.1"/>
    </source>
</evidence>
<dbReference type="Pfam" id="PF03133">
    <property type="entry name" value="TTL"/>
    <property type="match status" value="1"/>
</dbReference>
<keyword evidence="2" id="KW-1185">Reference proteome</keyword>
<dbReference type="InterPro" id="IPR057954">
    <property type="entry name" value="SET_TTL12"/>
</dbReference>
<sequence>MSKLISSDNIDFDSFKRLHGPQLQTVPKRFWESLFNKLRGQVFDAGEMFTILLIDYDEEEEKDEDNRPLWKVVTLSDMAADDGKHIYLIDHAWTYDVRNAEKHLQQIPSLVDRMASLMNIPVVEKSSDEIIQEILNKMWLYNQVYSFGHERKGSDEAMPLWYVMDEFGSRIQHSDDPSFGIAPFYYALDQLCYSVMFPLKDLQAKDEVSRNYLQKRYSDVEHSARLIPWQYSDFTDIDYIPKEPSDAYFYECRSKFTLPDEDEEPFVMKKDILKVYMDYDTMDGHLTDPRFVVVDDRESADILFVKENLKNFKNLHQFVNQFPNECLVTVKDLLAVTGRRSELDRQNEDTLEYGPSWLPVTYNLNTELPQFVSYFQHRKKRNLDNIWICKPWNLARALDSHITDQLPYIVRLQESGPKVACKYVEDPLLIKFEEVGSVKFDIRYIVLLRSVKPLKLYAYQCFFLRFCNKVYSLHNFNDYEKHFTVMNYDDNTPLRQVNYDEFIPIFNSQYPEYPWEDIEKDIFKSFRSLFLAATKEPFPRGITHSPQSRAMYGIDFLLKWGSDDKGNKKILPVICEVNFVPDCQRANKYHPSFTNDVFSCLFLDDIENRPIIEI</sequence>
<organism evidence="2 3">
    <name type="scientific">Octopus sinensis</name>
    <name type="common">East Asian common octopus</name>
    <dbReference type="NCBI Taxonomy" id="2607531"/>
    <lineage>
        <taxon>Eukaryota</taxon>
        <taxon>Metazoa</taxon>
        <taxon>Spiralia</taxon>
        <taxon>Lophotrochozoa</taxon>
        <taxon>Mollusca</taxon>
        <taxon>Cephalopoda</taxon>
        <taxon>Coleoidea</taxon>
        <taxon>Octopodiformes</taxon>
        <taxon>Octopoda</taxon>
        <taxon>Incirrata</taxon>
        <taxon>Octopodidae</taxon>
        <taxon>Octopus</taxon>
    </lineage>
</organism>
<protein>
    <submittedName>
        <fullName evidence="3">Tubulin--tyrosine ligase-like protein 12 isoform X1</fullName>
    </submittedName>
</protein>
<dbReference type="KEGG" id="osn:115224016"/>
<reference evidence="3" key="1">
    <citation type="submission" date="2025-08" db="UniProtKB">
        <authorList>
            <consortium name="RefSeq"/>
        </authorList>
    </citation>
    <scope>IDENTIFICATION</scope>
</reference>